<accession>A0A381N7U3</accession>
<evidence type="ECO:0008006" key="2">
    <source>
        <dbReference type="Google" id="ProtNLM"/>
    </source>
</evidence>
<gene>
    <name evidence="1" type="ORF">METZ01_LOCUS2602</name>
</gene>
<dbReference type="EMBL" id="UINC01000133">
    <property type="protein sequence ID" value="SUZ49748.1"/>
    <property type="molecule type" value="Genomic_DNA"/>
</dbReference>
<evidence type="ECO:0000313" key="1">
    <source>
        <dbReference type="EMBL" id="SUZ49748.1"/>
    </source>
</evidence>
<sequence length="173" mass="19771">VKGKWAEGIEPRNFVWVIKDSLAICERPGGYGEHHRRVRRQEEIIWVRQHEFDLLYSLIAGSHNLHNYEELGMPFRHRPWPAHDHLAEFMKALFVEIRSAISAGQKVLLHKEVVGERLCGLMAAYLLWAGLVATGPQVTAIAERIFQQRLGPHGRELVEIAVGMEPQPETTEP</sequence>
<organism evidence="1">
    <name type="scientific">marine metagenome</name>
    <dbReference type="NCBI Taxonomy" id="408172"/>
    <lineage>
        <taxon>unclassified sequences</taxon>
        <taxon>metagenomes</taxon>
        <taxon>ecological metagenomes</taxon>
    </lineage>
</organism>
<proteinExistence type="predicted"/>
<protein>
    <recommendedName>
        <fullName evidence="2">Tyrosine specific protein phosphatases domain-containing protein</fullName>
    </recommendedName>
</protein>
<dbReference type="AlphaFoldDB" id="A0A381N7U3"/>
<name>A0A381N7U3_9ZZZZ</name>
<reference evidence="1" key="1">
    <citation type="submission" date="2018-05" db="EMBL/GenBank/DDBJ databases">
        <authorList>
            <person name="Lanie J.A."/>
            <person name="Ng W.-L."/>
            <person name="Kazmierczak K.M."/>
            <person name="Andrzejewski T.M."/>
            <person name="Davidsen T.M."/>
            <person name="Wayne K.J."/>
            <person name="Tettelin H."/>
            <person name="Glass J.I."/>
            <person name="Rusch D."/>
            <person name="Podicherti R."/>
            <person name="Tsui H.-C.T."/>
            <person name="Winkler M.E."/>
        </authorList>
    </citation>
    <scope>NUCLEOTIDE SEQUENCE</scope>
</reference>
<feature type="non-terminal residue" evidence="1">
    <location>
        <position position="1"/>
    </location>
</feature>